<dbReference type="Gene3D" id="3.30.565.10">
    <property type="entry name" value="Histidine kinase-like ATPase, C-terminal domain"/>
    <property type="match status" value="1"/>
</dbReference>
<dbReference type="PRINTS" id="PR00775">
    <property type="entry name" value="HEATSHOCK90"/>
</dbReference>
<name>A0A5S4YLW2_9BRAD</name>
<dbReference type="InterPro" id="IPR001404">
    <property type="entry name" value="Hsp90_fam"/>
</dbReference>
<keyword evidence="2" id="KW-0547">Nucleotide-binding</keyword>
<dbReference type="GO" id="GO:0140662">
    <property type="term" value="F:ATP-dependent protein folding chaperone"/>
    <property type="evidence" value="ECO:0007669"/>
    <property type="project" value="InterPro"/>
</dbReference>
<reference evidence="6 7" key="1">
    <citation type="submission" date="2019-08" db="EMBL/GenBank/DDBJ databases">
        <title>Bradyrhizobium hipponensis sp. nov., a rhizobium isolated from a Lupinus angustifolius root nodule in Tunisia.</title>
        <authorList>
            <person name="Off K."/>
            <person name="Rejili M."/>
            <person name="Mars M."/>
            <person name="Brachmann A."/>
            <person name="Marin M."/>
        </authorList>
    </citation>
    <scope>NUCLEOTIDE SEQUENCE [LARGE SCALE GENOMIC DNA]</scope>
    <source>
        <strain evidence="7">aSej3</strain>
    </source>
</reference>
<evidence type="ECO:0000256" key="2">
    <source>
        <dbReference type="ARBA" id="ARBA00022741"/>
    </source>
</evidence>
<evidence type="ECO:0000313" key="6">
    <source>
        <dbReference type="EMBL" id="TYO64477.1"/>
    </source>
</evidence>
<dbReference type="EMBL" id="VSTH01000073">
    <property type="protein sequence ID" value="TYO64477.1"/>
    <property type="molecule type" value="Genomic_DNA"/>
</dbReference>
<dbReference type="GO" id="GO:0016887">
    <property type="term" value="F:ATP hydrolysis activity"/>
    <property type="evidence" value="ECO:0007669"/>
    <property type="project" value="InterPro"/>
</dbReference>
<gene>
    <name evidence="6" type="ORF">FXV83_21630</name>
</gene>
<keyword evidence="7" id="KW-1185">Reference proteome</keyword>
<comment type="caution">
    <text evidence="6">The sequence shown here is derived from an EMBL/GenBank/DDBJ whole genome shotgun (WGS) entry which is preliminary data.</text>
</comment>
<dbReference type="InterPro" id="IPR036890">
    <property type="entry name" value="HATPase_C_sf"/>
</dbReference>
<dbReference type="Proteomes" id="UP000324797">
    <property type="component" value="Unassembled WGS sequence"/>
</dbReference>
<protein>
    <submittedName>
        <fullName evidence="6">ATP-binding protein</fullName>
    </submittedName>
</protein>
<dbReference type="PANTHER" id="PTHR11528">
    <property type="entry name" value="HEAT SHOCK PROTEIN 90 FAMILY MEMBER"/>
    <property type="match status" value="1"/>
</dbReference>
<dbReference type="Pfam" id="PF24391">
    <property type="entry name" value="HD-CE"/>
    <property type="match status" value="1"/>
</dbReference>
<evidence type="ECO:0000256" key="3">
    <source>
        <dbReference type="ARBA" id="ARBA00022840"/>
    </source>
</evidence>
<proteinExistence type="inferred from homology"/>
<organism evidence="6 7">
    <name type="scientific">Bradyrhizobium hipponense</name>
    <dbReference type="NCBI Taxonomy" id="2605638"/>
    <lineage>
        <taxon>Bacteria</taxon>
        <taxon>Pseudomonadati</taxon>
        <taxon>Pseudomonadota</taxon>
        <taxon>Alphaproteobacteria</taxon>
        <taxon>Hyphomicrobiales</taxon>
        <taxon>Nitrobacteraceae</taxon>
        <taxon>Bradyrhizobium</taxon>
    </lineage>
</organism>
<dbReference type="AlphaFoldDB" id="A0A5S4YLW2"/>
<evidence type="ECO:0000259" key="5">
    <source>
        <dbReference type="Pfam" id="PF24391"/>
    </source>
</evidence>
<dbReference type="RefSeq" id="WP_148741411.1">
    <property type="nucleotide sequence ID" value="NZ_VSTH01000073.1"/>
</dbReference>
<evidence type="ECO:0000256" key="1">
    <source>
        <dbReference type="ARBA" id="ARBA00008239"/>
    </source>
</evidence>
<evidence type="ECO:0000313" key="7">
    <source>
        <dbReference type="Proteomes" id="UP000324797"/>
    </source>
</evidence>
<dbReference type="InterPro" id="IPR056471">
    <property type="entry name" value="HD-CE"/>
</dbReference>
<comment type="similarity">
    <text evidence="1">Belongs to the heat shock protein 90 family.</text>
</comment>
<feature type="domain" description="HD-CE" evidence="5">
    <location>
        <begin position="47"/>
        <end position="324"/>
    </location>
</feature>
<dbReference type="InterPro" id="IPR020575">
    <property type="entry name" value="Hsp90_N"/>
</dbReference>
<dbReference type="GO" id="GO:0005524">
    <property type="term" value="F:ATP binding"/>
    <property type="evidence" value="ECO:0007669"/>
    <property type="project" value="UniProtKB-KW"/>
</dbReference>
<accession>A0A5S4YLW2</accession>
<evidence type="ECO:0000256" key="4">
    <source>
        <dbReference type="ARBA" id="ARBA00023186"/>
    </source>
</evidence>
<keyword evidence="3 6" id="KW-0067">ATP-binding</keyword>
<dbReference type="Pfam" id="PF13589">
    <property type="entry name" value="HATPase_c_3"/>
    <property type="match status" value="1"/>
</dbReference>
<sequence>MTDVNLELYPEVRALKATAFEGFGVNLQEIKRTAADLLSQIGKHGFFSEYSKHDISHIDEVLKLADWLVDDQTKKFMSDADWFLITLSIYFHDMGMLVTRDEFKLRDQSGFDVFCNEVLFSGQRAAEYKARVNELGSEERDVFLYQEFVRHNHAHRIRQWIEGTIDPTFGVSKAAIGEVQRVLANLDPTLRRDLALIAESHHLDDLDNPTKYKVVQPYGSSDAETANIQYCAIILRSADLLHMRRDRTPSVLFRVINPTDPISQREWAKQNAVRRVMPQMGLNDERIPDPKAPKDTIEVHATFTEENGFFGLTSFLAYVAKEIRKSYDWAETSKKERASKHSFIWRKIADDHIETEGFLKKTYSFDLDQHKILDLLIGHTLYNDTGVVLRELSQNGIDAVRLREAESGGAIPGRLVVRWQSEERILTVTDNGTGMTQDIIEQHLLKVGSSRYQDQKFKEAHPTFSAISRFGIGVLSTFMVSDEVEITTCSRQEDKARKISLRSVHGRYLVRLLDKARDTEASSLAPHGTRVRLKVRSTARLGSVVDIMRQWIVIPRCKVTVQIDDEAPVDVGFASAADAVADHLQQSGLSVTGDQPQYKVISRNLDGVEFAYAVRWSPAYRDWTIAHVNGRTQTLPAPCTCVEGIAVVFASPGLASRSLIAVANARGPTAPKTNVARSTLETTPERDALVSTLYELYVGHVKNELNRLVTEEKYSLTWAANNAIMLVPFGFGDSTDALLPSELRAHMKALPVYITEQDGKRVNRAFNDLVKEETFWTVDCQLVSSAEGLVRESKANATVADVITSLGDKAQALPQGTILFNMDVSSMMRDSVELEFEPIQIRTSESLRRVDIQWGARTVDQWTRIDEIIDRQYSKMATTPLDQRIRQHLDEATRSERRSRNTRLWIAAESVNFYGNDRYCGTTSYYRSFLRGNVKISHFLRQLAVGGNDIDAIRRLSIFSTILTSIIDHRDRVGMAAARLRRLKADLGEDLLQGIDQFIDALNESPGGLFDTSAWSFRDHELGD</sequence>
<keyword evidence="4" id="KW-0143">Chaperone</keyword>
<dbReference type="GO" id="GO:0051082">
    <property type="term" value="F:unfolded protein binding"/>
    <property type="evidence" value="ECO:0007669"/>
    <property type="project" value="InterPro"/>
</dbReference>
<dbReference type="SUPFAM" id="SSF55874">
    <property type="entry name" value="ATPase domain of HSP90 chaperone/DNA topoisomerase II/histidine kinase"/>
    <property type="match status" value="1"/>
</dbReference>